<keyword evidence="3" id="KW-1185">Reference proteome</keyword>
<feature type="domain" description="Serine aminopeptidase S33" evidence="1">
    <location>
        <begin position="56"/>
        <end position="259"/>
    </location>
</feature>
<gene>
    <name evidence="2" type="ORF">JJB11_11550</name>
</gene>
<sequence>MPAQAFDLPTSWGCLSGTLELPEGDGPWPGVLLIAGSGPTDRDGNNALLPGPIDNLKRLAQQLAGRGVASLRYDKRGVGGSAYPGLSESALRFEDLVADAVVLAHQLAADEHIARLSLVGHSEGALVAALAATQAHAQGVVSIAGAGSRASTLMRTQIEAQLPPDLAQPAVSALRALEAQQPVADVPDALILLFRPSVQPYLMSWFRHDPPQVLAGLALPVLLVHGTADTQLAVEHAHWLQQGRPDATLKIVDGMDHLLSLGGDIPAGTRLVADEVASWLQQLDVRVAA</sequence>
<evidence type="ECO:0000259" key="1">
    <source>
        <dbReference type="Pfam" id="PF12146"/>
    </source>
</evidence>
<evidence type="ECO:0000313" key="3">
    <source>
        <dbReference type="Proteomes" id="UP000630528"/>
    </source>
</evidence>
<dbReference type="AlphaFoldDB" id="A0A934WMK7"/>
<dbReference type="Gene3D" id="3.40.50.1820">
    <property type="entry name" value="alpha/beta hydrolase"/>
    <property type="match status" value="1"/>
</dbReference>
<dbReference type="GO" id="GO:0052689">
    <property type="term" value="F:carboxylic ester hydrolase activity"/>
    <property type="evidence" value="ECO:0007669"/>
    <property type="project" value="TreeGrafter"/>
</dbReference>
<dbReference type="RefSeq" id="WP_201170753.1">
    <property type="nucleotide sequence ID" value="NZ_JAEPWM010000004.1"/>
</dbReference>
<dbReference type="InterPro" id="IPR029058">
    <property type="entry name" value="AB_hydrolase_fold"/>
</dbReference>
<dbReference type="EMBL" id="JAEPWM010000004">
    <property type="protein sequence ID" value="MBK6006725.1"/>
    <property type="molecule type" value="Genomic_DNA"/>
</dbReference>
<protein>
    <submittedName>
        <fullName evidence="2">Alpha/beta fold hydrolase</fullName>
    </submittedName>
</protein>
<organism evidence="2 3">
    <name type="scientific">Ramlibacter ginsenosidimutans</name>
    <dbReference type="NCBI Taxonomy" id="502333"/>
    <lineage>
        <taxon>Bacteria</taxon>
        <taxon>Pseudomonadati</taxon>
        <taxon>Pseudomonadota</taxon>
        <taxon>Betaproteobacteria</taxon>
        <taxon>Burkholderiales</taxon>
        <taxon>Comamonadaceae</taxon>
        <taxon>Ramlibacter</taxon>
    </lineage>
</organism>
<dbReference type="PANTHER" id="PTHR43265">
    <property type="entry name" value="ESTERASE ESTD"/>
    <property type="match status" value="1"/>
</dbReference>
<proteinExistence type="predicted"/>
<dbReference type="InterPro" id="IPR053145">
    <property type="entry name" value="AB_hydrolase_Est10"/>
</dbReference>
<accession>A0A934WMK7</accession>
<reference evidence="2" key="2">
    <citation type="submission" date="2021-01" db="EMBL/GenBank/DDBJ databases">
        <authorList>
            <person name="Kang M."/>
        </authorList>
    </citation>
    <scope>NUCLEOTIDE SEQUENCE</scope>
    <source>
        <strain evidence="2">KACC 17527</strain>
    </source>
</reference>
<dbReference type="Pfam" id="PF12146">
    <property type="entry name" value="Hydrolase_4"/>
    <property type="match status" value="1"/>
</dbReference>
<reference evidence="2" key="1">
    <citation type="journal article" date="2012" name="J. Microbiol. Biotechnol.">
        <title>Ramlibacter ginsenosidimutans sp. nov., with ginsenoside-converting activity.</title>
        <authorList>
            <person name="Wang L."/>
            <person name="An D.S."/>
            <person name="Kim S.G."/>
            <person name="Jin F.X."/>
            <person name="Kim S.C."/>
            <person name="Lee S.T."/>
            <person name="Im W.T."/>
        </authorList>
    </citation>
    <scope>NUCLEOTIDE SEQUENCE</scope>
    <source>
        <strain evidence="2">KACC 17527</strain>
    </source>
</reference>
<dbReference type="InterPro" id="IPR022742">
    <property type="entry name" value="Hydrolase_4"/>
</dbReference>
<keyword evidence="2" id="KW-0378">Hydrolase</keyword>
<dbReference type="PANTHER" id="PTHR43265:SF1">
    <property type="entry name" value="ESTERASE ESTD"/>
    <property type="match status" value="1"/>
</dbReference>
<evidence type="ECO:0000313" key="2">
    <source>
        <dbReference type="EMBL" id="MBK6006725.1"/>
    </source>
</evidence>
<dbReference type="Proteomes" id="UP000630528">
    <property type="component" value="Unassembled WGS sequence"/>
</dbReference>
<dbReference type="SUPFAM" id="SSF53474">
    <property type="entry name" value="alpha/beta-Hydrolases"/>
    <property type="match status" value="1"/>
</dbReference>
<comment type="caution">
    <text evidence="2">The sequence shown here is derived from an EMBL/GenBank/DDBJ whole genome shotgun (WGS) entry which is preliminary data.</text>
</comment>
<name>A0A934WMK7_9BURK</name>